<evidence type="ECO:0000256" key="1">
    <source>
        <dbReference type="SAM" id="SignalP"/>
    </source>
</evidence>
<feature type="domain" description="Outer membrane protein beta-barrel" evidence="2">
    <location>
        <begin position="19"/>
        <end position="209"/>
    </location>
</feature>
<comment type="caution">
    <text evidence="3">The sequence shown here is derived from an EMBL/GenBank/DDBJ whole genome shotgun (WGS) entry which is preliminary data.</text>
</comment>
<organism evidence="3 4">
    <name type="scientific">Psychroflexus planctonicus</name>
    <dbReference type="NCBI Taxonomy" id="1526575"/>
    <lineage>
        <taxon>Bacteria</taxon>
        <taxon>Pseudomonadati</taxon>
        <taxon>Bacteroidota</taxon>
        <taxon>Flavobacteriia</taxon>
        <taxon>Flavobacteriales</taxon>
        <taxon>Flavobacteriaceae</taxon>
        <taxon>Psychroflexus</taxon>
    </lineage>
</organism>
<dbReference type="Proteomes" id="UP000599179">
    <property type="component" value="Unassembled WGS sequence"/>
</dbReference>
<reference evidence="4" key="1">
    <citation type="journal article" date="2019" name="Int. J. Syst. Evol. Microbiol.">
        <title>The Global Catalogue of Microorganisms (GCM) 10K type strain sequencing project: providing services to taxonomists for standard genome sequencing and annotation.</title>
        <authorList>
            <consortium name="The Broad Institute Genomics Platform"/>
            <consortium name="The Broad Institute Genome Sequencing Center for Infectious Disease"/>
            <person name="Wu L."/>
            <person name="Ma J."/>
        </authorList>
    </citation>
    <scope>NUCLEOTIDE SEQUENCE [LARGE SCALE GENOMIC DNA]</scope>
    <source>
        <strain evidence="4">CGMCC 1.12931</strain>
    </source>
</reference>
<proteinExistence type="predicted"/>
<feature type="chain" id="PRO_5045668162" description="Outer membrane protein beta-barrel domain-containing protein" evidence="1">
    <location>
        <begin position="20"/>
        <end position="233"/>
    </location>
</feature>
<evidence type="ECO:0000313" key="3">
    <source>
        <dbReference type="EMBL" id="GGE25096.1"/>
    </source>
</evidence>
<keyword evidence="4" id="KW-1185">Reference proteome</keyword>
<dbReference type="RefSeq" id="WP_188457241.1">
    <property type="nucleotide sequence ID" value="NZ_BMGM01000001.1"/>
</dbReference>
<dbReference type="InterPro" id="IPR025665">
    <property type="entry name" value="Beta-barrel_OMP_2"/>
</dbReference>
<sequence>MKYLFVVFLFISLSGLAQEQTERIDLSTPDSLYREDQLYFGFHINLMNNIPEALSQSGLSGGIMGGFIRDMPINKRRNWAIGLGAGLSANTYGHNLLITKDENSRGVFQVLDRDVTEYSSNRFSTYIAEVPIQLRWRTSTPEDPSFYRIYAGFTLGYLYHFRTNFKSPEQSIRYSSISELNRWRTGVHISFGSNFVNFHVQYNFNPLFDAQIQDSQEDVGIEILKFGFIFYML</sequence>
<accession>A0ABQ1SE12</accession>
<dbReference type="Pfam" id="PF13568">
    <property type="entry name" value="OMP_b-brl_2"/>
    <property type="match status" value="1"/>
</dbReference>
<feature type="signal peptide" evidence="1">
    <location>
        <begin position="1"/>
        <end position="19"/>
    </location>
</feature>
<protein>
    <recommendedName>
        <fullName evidence="2">Outer membrane protein beta-barrel domain-containing protein</fullName>
    </recommendedName>
</protein>
<dbReference type="EMBL" id="BMGM01000001">
    <property type="protein sequence ID" value="GGE25096.1"/>
    <property type="molecule type" value="Genomic_DNA"/>
</dbReference>
<gene>
    <name evidence="3" type="ORF">GCM10010832_02310</name>
</gene>
<name>A0ABQ1SE12_9FLAO</name>
<keyword evidence="1" id="KW-0732">Signal</keyword>
<evidence type="ECO:0000259" key="2">
    <source>
        <dbReference type="Pfam" id="PF13568"/>
    </source>
</evidence>
<evidence type="ECO:0000313" key="4">
    <source>
        <dbReference type="Proteomes" id="UP000599179"/>
    </source>
</evidence>